<protein>
    <recommendedName>
        <fullName evidence="3">Rrf2 family transcriptional regulator</fullName>
    </recommendedName>
</protein>
<dbReference type="eggNOG" id="COG1959">
    <property type="taxonomic scope" value="Bacteria"/>
</dbReference>
<dbReference type="STRING" id="313596.RB2501_05485"/>
<organism evidence="1 2">
    <name type="scientific">Robiginitalea biformata (strain ATCC BAA-864 / DSM 15991 / KCTC 12146 / HTCC2501)</name>
    <dbReference type="NCBI Taxonomy" id="313596"/>
    <lineage>
        <taxon>Bacteria</taxon>
        <taxon>Pseudomonadati</taxon>
        <taxon>Bacteroidota</taxon>
        <taxon>Flavobacteriia</taxon>
        <taxon>Flavobacteriales</taxon>
        <taxon>Flavobacteriaceae</taxon>
        <taxon>Robiginitalea</taxon>
    </lineage>
</organism>
<evidence type="ECO:0000313" key="2">
    <source>
        <dbReference type="Proteomes" id="UP000009049"/>
    </source>
</evidence>
<reference evidence="1 2" key="1">
    <citation type="journal article" date="2009" name="J. Bacteriol.">
        <title>Complete genome sequence of Robiginitalea biformata HTCC2501.</title>
        <authorList>
            <person name="Oh H.M."/>
            <person name="Giovannoni S.J."/>
            <person name="Lee K."/>
            <person name="Ferriera S."/>
            <person name="Johnson J."/>
            <person name="Cho J.C."/>
        </authorList>
    </citation>
    <scope>NUCLEOTIDE SEQUENCE [LARGE SCALE GENOMIC DNA]</scope>
    <source>
        <strain evidence="2">ATCC BAA-864 / HTCC2501 / KCTC 12146</strain>
    </source>
</reference>
<evidence type="ECO:0000313" key="1">
    <source>
        <dbReference type="EMBL" id="EAR16325.1"/>
    </source>
</evidence>
<dbReference type="PANTHER" id="PTHR33221">
    <property type="entry name" value="WINGED HELIX-TURN-HELIX TRANSCRIPTIONAL REGULATOR, RRF2 FAMILY"/>
    <property type="match status" value="1"/>
</dbReference>
<dbReference type="InterPro" id="IPR036388">
    <property type="entry name" value="WH-like_DNA-bd_sf"/>
</dbReference>
<dbReference type="NCBIfam" id="TIGR00738">
    <property type="entry name" value="rrf2_super"/>
    <property type="match status" value="1"/>
</dbReference>
<dbReference type="Gene3D" id="1.10.10.10">
    <property type="entry name" value="Winged helix-like DNA-binding domain superfamily/Winged helix DNA-binding domain"/>
    <property type="match status" value="1"/>
</dbReference>
<dbReference type="RefSeq" id="WP_015753082.1">
    <property type="nucleotide sequence ID" value="NC_013222.1"/>
</dbReference>
<dbReference type="EMBL" id="CP001712">
    <property type="protein sequence ID" value="EAR16325.1"/>
    <property type="molecule type" value="Genomic_DNA"/>
</dbReference>
<dbReference type="PANTHER" id="PTHR33221:SF15">
    <property type="entry name" value="HTH-TYPE TRANSCRIPTIONAL REGULATOR YWGB-RELATED"/>
    <property type="match status" value="1"/>
</dbReference>
<dbReference type="GO" id="GO:0003700">
    <property type="term" value="F:DNA-binding transcription factor activity"/>
    <property type="evidence" value="ECO:0007669"/>
    <property type="project" value="TreeGrafter"/>
</dbReference>
<dbReference type="InterPro" id="IPR036390">
    <property type="entry name" value="WH_DNA-bd_sf"/>
</dbReference>
<sequence length="143" mass="16114">MISKTAKYAIKAVIYLGLHSSEPKKILTRDMYEQIHVSESYLAKILQVLSRHNIISSIKGRNGGFYLSEENKNHTLMDIVRVVDGGQYVESCVLGISNCNSENPCALHDLVGKGKTEFNRVLEEVTIKKLIASLEDRQVYFPL</sequence>
<keyword evidence="2" id="KW-1185">Reference proteome</keyword>
<gene>
    <name evidence="1" type="ordered locus">RB2501_05485</name>
</gene>
<dbReference type="AlphaFoldDB" id="A4CHB7"/>
<dbReference type="Proteomes" id="UP000009049">
    <property type="component" value="Chromosome"/>
</dbReference>
<dbReference type="InterPro" id="IPR000944">
    <property type="entry name" value="Tscrpt_reg_Rrf2"/>
</dbReference>
<dbReference type="HOGENOM" id="CLU_107144_1_4_10"/>
<dbReference type="Pfam" id="PF02082">
    <property type="entry name" value="Rrf2"/>
    <property type="match status" value="1"/>
</dbReference>
<name>A4CHB7_ROBBH</name>
<dbReference type="KEGG" id="rbi:RB2501_05485"/>
<evidence type="ECO:0008006" key="3">
    <source>
        <dbReference type="Google" id="ProtNLM"/>
    </source>
</evidence>
<accession>A4CHB7</accession>
<dbReference type="SUPFAM" id="SSF46785">
    <property type="entry name" value="Winged helix' DNA-binding domain"/>
    <property type="match status" value="1"/>
</dbReference>
<proteinExistence type="predicted"/>
<dbReference type="PROSITE" id="PS51197">
    <property type="entry name" value="HTH_RRF2_2"/>
    <property type="match status" value="1"/>
</dbReference>
<dbReference type="OrthoDB" id="9808360at2"/>
<dbReference type="GO" id="GO:0005829">
    <property type="term" value="C:cytosol"/>
    <property type="evidence" value="ECO:0007669"/>
    <property type="project" value="TreeGrafter"/>
</dbReference>